<dbReference type="EMBL" id="JAFEJA010000001">
    <property type="protein sequence ID" value="MBM9621012.1"/>
    <property type="molecule type" value="Genomic_DNA"/>
</dbReference>
<gene>
    <name evidence="2" type="ORF">JE024_20165</name>
</gene>
<evidence type="ECO:0000313" key="2">
    <source>
        <dbReference type="EMBL" id="MBM9621012.1"/>
    </source>
</evidence>
<evidence type="ECO:0000256" key="1">
    <source>
        <dbReference type="SAM" id="MobiDB-lite"/>
    </source>
</evidence>
<keyword evidence="3" id="KW-1185">Reference proteome</keyword>
<organism evidence="2 3">
    <name type="scientific">Streptomyces zhihengii</name>
    <dbReference type="NCBI Taxonomy" id="1818004"/>
    <lineage>
        <taxon>Bacteria</taxon>
        <taxon>Bacillati</taxon>
        <taxon>Actinomycetota</taxon>
        <taxon>Actinomycetes</taxon>
        <taxon>Kitasatosporales</taxon>
        <taxon>Streptomycetaceae</taxon>
        <taxon>Streptomyces</taxon>
    </lineage>
</organism>
<accession>A0ABS2UVY2</accession>
<dbReference type="RefSeq" id="WP_205374920.1">
    <property type="nucleotide sequence ID" value="NZ_JAFEJA010000001.1"/>
</dbReference>
<dbReference type="Proteomes" id="UP000664109">
    <property type="component" value="Unassembled WGS sequence"/>
</dbReference>
<feature type="region of interest" description="Disordered" evidence="1">
    <location>
        <begin position="49"/>
        <end position="74"/>
    </location>
</feature>
<reference evidence="2 3" key="1">
    <citation type="journal article" date="2016" name="Arch. Microbiol.">
        <title>Streptomyces zhihengii sp. nov., isolated from rhizospheric soil of Psammosilene tunicoides.</title>
        <authorList>
            <person name="Huang M.J."/>
            <person name="Fei J.J."/>
            <person name="Salam N."/>
            <person name="Kim C.J."/>
            <person name="Hozzein W.N."/>
            <person name="Xiao M."/>
            <person name="Huang H.Q."/>
            <person name="Li W.J."/>
        </authorList>
    </citation>
    <scope>NUCLEOTIDE SEQUENCE [LARGE SCALE GENOMIC DNA]</scope>
    <source>
        <strain evidence="2 3">YIM T102</strain>
    </source>
</reference>
<protein>
    <submittedName>
        <fullName evidence="2">Uncharacterized protein</fullName>
    </submittedName>
</protein>
<evidence type="ECO:0000313" key="3">
    <source>
        <dbReference type="Proteomes" id="UP000664109"/>
    </source>
</evidence>
<comment type="caution">
    <text evidence="2">The sequence shown here is derived from an EMBL/GenBank/DDBJ whole genome shotgun (WGS) entry which is preliminary data.</text>
</comment>
<name>A0ABS2UVY2_9ACTN</name>
<sequence length="143" mass="15657">MTTTPTEPCATVPPEVAHRRATVRHLAQQGLSNRAISARLGLSKDMVRRDLAAPAPPTETRAQRLARRAKDTDEAMRQLCAAAQAVDGADPAHTPTDDETARRWYDDLRATAVVLLAHAEAFADYYPRAMIGVQRRTEDVSAP</sequence>
<proteinExistence type="predicted"/>